<dbReference type="PRINTS" id="PR00109">
    <property type="entry name" value="TYRKINASE"/>
</dbReference>
<keyword evidence="11" id="KW-1185">Reference proteome</keyword>
<evidence type="ECO:0000256" key="4">
    <source>
        <dbReference type="ARBA" id="ARBA00022777"/>
    </source>
</evidence>
<dbReference type="SUPFAM" id="SSF56112">
    <property type="entry name" value="Protein kinase-like (PK-like)"/>
    <property type="match status" value="1"/>
</dbReference>
<feature type="binding site" evidence="6">
    <location>
        <position position="375"/>
    </location>
    <ligand>
        <name>ATP</name>
        <dbReference type="ChEBI" id="CHEBI:30616"/>
    </ligand>
</feature>
<dbReference type="Pfam" id="PF00069">
    <property type="entry name" value="Pkinase"/>
    <property type="match status" value="1"/>
</dbReference>
<dbReference type="PANTHER" id="PTHR44329">
    <property type="entry name" value="SERINE/THREONINE-PROTEIN KINASE TNNI3K-RELATED"/>
    <property type="match status" value="1"/>
</dbReference>
<feature type="domain" description="Protein kinase" evidence="9">
    <location>
        <begin position="348"/>
        <end position="652"/>
    </location>
</feature>
<keyword evidence="8" id="KW-0472">Membrane</keyword>
<keyword evidence="3 6" id="KW-0547">Nucleotide-binding</keyword>
<evidence type="ECO:0000259" key="9">
    <source>
        <dbReference type="PROSITE" id="PS50011"/>
    </source>
</evidence>
<dbReference type="Gene3D" id="1.10.510.10">
    <property type="entry name" value="Transferase(Phosphotransferase) domain 1"/>
    <property type="match status" value="1"/>
</dbReference>
<gene>
    <name evidence="10" type="ORF">OEZ85_007699</name>
</gene>
<keyword evidence="8" id="KW-0812">Transmembrane</keyword>
<organism evidence="10 11">
    <name type="scientific">Tetradesmus obliquus</name>
    <name type="common">Green alga</name>
    <name type="synonym">Acutodesmus obliquus</name>
    <dbReference type="NCBI Taxonomy" id="3088"/>
    <lineage>
        <taxon>Eukaryota</taxon>
        <taxon>Viridiplantae</taxon>
        <taxon>Chlorophyta</taxon>
        <taxon>core chlorophytes</taxon>
        <taxon>Chlorophyceae</taxon>
        <taxon>CS clade</taxon>
        <taxon>Sphaeropleales</taxon>
        <taxon>Scenedesmaceae</taxon>
        <taxon>Tetradesmus</taxon>
    </lineage>
</organism>
<sequence>MLAALGAAYPKGRCFADFTGFLASNIVEFVRLIKDAAITRIELTNDITFTEDLFPPDHANNQSLGINVTHAVTIRACTGDASQPIIVDVNNLQQQIYVYGEMRWEGNIKFVNSFPSPRRAGLFPLISVLSVEQDGIIGFKDLQIHGNEPCPLFNLNDPFWDRYGNSPLSPQFVPQQGDFELRSQYEVLLLHWKFNKTAWVTNSQGPHGVVKAVGDAYWLWEDVLVTWSKAAGGGAKGGALAAAIAVPVVVAALLAAAAIGFVLWRRRRAQAAAAAGESKDFFPTADPSLQPGGIGAHSVNGMPPASTTYDGSTSKLESSKYSYNTHELIEEARRRMQVTVGGRRDTAIVLEGLLGEGTFGKVYKGTWQGTVVAVKTMLFPAAMSGKEKREKMAIMETAISSTLSHPNIVQTYTYVVKPLTGELAMQAIERSKGGAPQHGSDDTDPSSLLGSELGENHGWEVRLVLELCDLGSLKELLNAGGLRRPDGSPDMVGVVATALDIARAMLHLHSENIIHSDLKCRNVLLKSAGSDARGFVAKVSDFGLSVRMDPSETHVSNVYQGTLTHMAPEVLMFGKISRASDVYAFGVLLWELYTAQQAFKGMPKALLGHEVTKMGQRPEFPPDSPFDYQLLACRCWESDPAIRPSRRLGLLR</sequence>
<feature type="transmembrane region" description="Helical" evidence="8">
    <location>
        <begin position="239"/>
        <end position="264"/>
    </location>
</feature>
<dbReference type="SMART" id="SM00220">
    <property type="entry name" value="S_TKc"/>
    <property type="match status" value="1"/>
</dbReference>
<keyword evidence="1" id="KW-0723">Serine/threonine-protein kinase</keyword>
<dbReference type="PANTHER" id="PTHR44329:SF214">
    <property type="entry name" value="PROTEIN KINASE DOMAIN-CONTAINING PROTEIN"/>
    <property type="match status" value="1"/>
</dbReference>
<reference evidence="10 11" key="1">
    <citation type="submission" date="2023-05" db="EMBL/GenBank/DDBJ databases">
        <title>A 100% complete, gapless, phased diploid assembly of the Scenedesmus obliquus UTEX 3031 genome.</title>
        <authorList>
            <person name="Biondi T.C."/>
            <person name="Hanschen E.R."/>
            <person name="Kwon T."/>
            <person name="Eng W."/>
            <person name="Kruse C.P.S."/>
            <person name="Koehler S.I."/>
            <person name="Kunde Y."/>
            <person name="Gleasner C.D."/>
            <person name="You Mak K.T."/>
            <person name="Polle J."/>
            <person name="Hovde B.T."/>
            <person name="Starkenburg S.R."/>
        </authorList>
    </citation>
    <scope>NUCLEOTIDE SEQUENCE [LARGE SCALE GENOMIC DNA]</scope>
    <source>
        <strain evidence="10 11">DOE0152z</strain>
    </source>
</reference>
<protein>
    <recommendedName>
        <fullName evidence="9">Protein kinase domain-containing protein</fullName>
    </recommendedName>
</protein>
<evidence type="ECO:0000256" key="2">
    <source>
        <dbReference type="ARBA" id="ARBA00022679"/>
    </source>
</evidence>
<dbReference type="InterPro" id="IPR051681">
    <property type="entry name" value="Ser/Thr_Kinases-Pseudokinases"/>
</dbReference>
<dbReference type="InterPro" id="IPR000719">
    <property type="entry name" value="Prot_kinase_dom"/>
</dbReference>
<keyword evidence="5 6" id="KW-0067">ATP-binding</keyword>
<keyword evidence="8" id="KW-1133">Transmembrane helix</keyword>
<evidence type="ECO:0000256" key="1">
    <source>
        <dbReference type="ARBA" id="ARBA00022527"/>
    </source>
</evidence>
<dbReference type="PROSITE" id="PS50011">
    <property type="entry name" value="PROTEIN_KINASE_DOM"/>
    <property type="match status" value="1"/>
</dbReference>
<evidence type="ECO:0000256" key="8">
    <source>
        <dbReference type="SAM" id="Phobius"/>
    </source>
</evidence>
<evidence type="ECO:0000313" key="11">
    <source>
        <dbReference type="Proteomes" id="UP001244341"/>
    </source>
</evidence>
<name>A0ABY8TGZ4_TETOB</name>
<evidence type="ECO:0000256" key="7">
    <source>
        <dbReference type="SAM" id="MobiDB-lite"/>
    </source>
</evidence>
<evidence type="ECO:0000256" key="6">
    <source>
        <dbReference type="PROSITE-ProRule" id="PRU10141"/>
    </source>
</evidence>
<dbReference type="InterPro" id="IPR017441">
    <property type="entry name" value="Protein_kinase_ATP_BS"/>
</dbReference>
<dbReference type="InterPro" id="IPR001245">
    <property type="entry name" value="Ser-Thr/Tyr_kinase_cat_dom"/>
</dbReference>
<keyword evidence="2" id="KW-0808">Transferase</keyword>
<accession>A0ABY8TGZ4</accession>
<dbReference type="PROSITE" id="PS00108">
    <property type="entry name" value="PROTEIN_KINASE_ST"/>
    <property type="match status" value="1"/>
</dbReference>
<evidence type="ECO:0000313" key="10">
    <source>
        <dbReference type="EMBL" id="WIA08255.1"/>
    </source>
</evidence>
<dbReference type="PROSITE" id="PS00107">
    <property type="entry name" value="PROTEIN_KINASE_ATP"/>
    <property type="match status" value="1"/>
</dbReference>
<dbReference type="InterPro" id="IPR011009">
    <property type="entry name" value="Kinase-like_dom_sf"/>
</dbReference>
<proteinExistence type="predicted"/>
<keyword evidence="4" id="KW-0418">Kinase</keyword>
<dbReference type="EMBL" id="CP126208">
    <property type="protein sequence ID" value="WIA08255.1"/>
    <property type="molecule type" value="Genomic_DNA"/>
</dbReference>
<evidence type="ECO:0000256" key="5">
    <source>
        <dbReference type="ARBA" id="ARBA00022840"/>
    </source>
</evidence>
<dbReference type="Gene3D" id="3.30.200.20">
    <property type="entry name" value="Phosphorylase Kinase, domain 1"/>
    <property type="match status" value="1"/>
</dbReference>
<feature type="region of interest" description="Disordered" evidence="7">
    <location>
        <begin position="430"/>
        <end position="451"/>
    </location>
</feature>
<dbReference type="InterPro" id="IPR008271">
    <property type="entry name" value="Ser/Thr_kinase_AS"/>
</dbReference>
<dbReference type="Proteomes" id="UP001244341">
    <property type="component" value="Chromosome 1b"/>
</dbReference>
<evidence type="ECO:0000256" key="3">
    <source>
        <dbReference type="ARBA" id="ARBA00022741"/>
    </source>
</evidence>